<evidence type="ECO:0000313" key="2">
    <source>
        <dbReference type="Proteomes" id="UP001153737"/>
    </source>
</evidence>
<gene>
    <name evidence="1" type="ORF">PHAECO_LOCUS7943</name>
</gene>
<reference evidence="1" key="1">
    <citation type="submission" date="2022-01" db="EMBL/GenBank/DDBJ databases">
        <authorList>
            <person name="King R."/>
        </authorList>
    </citation>
    <scope>NUCLEOTIDE SEQUENCE</scope>
</reference>
<dbReference type="AlphaFoldDB" id="A0A9N9SI90"/>
<dbReference type="Proteomes" id="UP001153737">
    <property type="component" value="Chromosome 4"/>
</dbReference>
<keyword evidence="2" id="KW-1185">Reference proteome</keyword>
<protein>
    <submittedName>
        <fullName evidence="1">Uncharacterized protein</fullName>
    </submittedName>
</protein>
<sequence length="632" mass="72700">MGEARVNGRAVNKKASPELIKYFFPYFTKPAQAEILFRDDTAVEYGNKLVTKYYRTNAGGKHHIHIASQLGLLADIFINAKVIDTHIRDIADLLHPKHYDNIIKAIQLRCGYNNGIFKSPTTASNCCTLLLKVGKFLKCEAIKRIDNIAEKRYVNFEYLLANSQNHDITRQAQDNKTQFQRQKKEILPSTEEINGLLKVLDIEVTSAYEKACSNFDPESYTALAKASLAYLLVFNRKRPGDVEKTQLLEIRSMARVDQEHLSKLPGDDKKHAEQFARYITQGKLNKKASNLIPKKVEQAIDLLVQKRNEIGIPTENQYLFARIGSSSTRLPYFKADEALKLICQRNELNYNRLNANKLRKHLATCTAMLSSNVQNIISDFMGHTMAVHQNVYQQKQAHTDIVVMGKVLLEASGVSQNDNLAPDLPGSSKTHLDLDDHESLRDEPFELSTILEESNNNVEIKSESRFETKRKILNTISIPRRTSRTPEKRGIRNLFQEYIEDLKVPPIHEVQDILVNKAPHISRNITKVRSWIHAEINRIKKRRCGTRVHRWTTPERHKVRDHFRTYFDGFKETFNRNYPSNEELNEAIKTIPEIKNKSAALLRSKIQHEFRDIERLQHTELEAETSFSSESS</sequence>
<organism evidence="1 2">
    <name type="scientific">Phaedon cochleariae</name>
    <name type="common">Mustard beetle</name>
    <dbReference type="NCBI Taxonomy" id="80249"/>
    <lineage>
        <taxon>Eukaryota</taxon>
        <taxon>Metazoa</taxon>
        <taxon>Ecdysozoa</taxon>
        <taxon>Arthropoda</taxon>
        <taxon>Hexapoda</taxon>
        <taxon>Insecta</taxon>
        <taxon>Pterygota</taxon>
        <taxon>Neoptera</taxon>
        <taxon>Endopterygota</taxon>
        <taxon>Coleoptera</taxon>
        <taxon>Polyphaga</taxon>
        <taxon>Cucujiformia</taxon>
        <taxon>Chrysomeloidea</taxon>
        <taxon>Chrysomelidae</taxon>
        <taxon>Chrysomelinae</taxon>
        <taxon>Chrysomelini</taxon>
        <taxon>Phaedon</taxon>
    </lineage>
</organism>
<evidence type="ECO:0000313" key="1">
    <source>
        <dbReference type="EMBL" id="CAG9820733.1"/>
    </source>
</evidence>
<accession>A0A9N9SI90</accession>
<dbReference type="OrthoDB" id="6782351at2759"/>
<dbReference type="PANTHER" id="PTHR33480">
    <property type="entry name" value="SET DOMAIN-CONTAINING PROTEIN-RELATED"/>
    <property type="match status" value="1"/>
</dbReference>
<dbReference type="EMBL" id="OU896710">
    <property type="protein sequence ID" value="CAG9820733.1"/>
    <property type="molecule type" value="Genomic_DNA"/>
</dbReference>
<dbReference type="PANTHER" id="PTHR33480:SF1">
    <property type="entry name" value="TYR RECOMBINASE DOMAIN-CONTAINING PROTEIN"/>
    <property type="match status" value="1"/>
</dbReference>
<name>A0A9N9SI90_PHACE</name>
<proteinExistence type="predicted"/>
<reference evidence="1" key="2">
    <citation type="submission" date="2022-10" db="EMBL/GenBank/DDBJ databases">
        <authorList>
            <consortium name="ENA_rothamsted_submissions"/>
            <consortium name="culmorum"/>
            <person name="King R."/>
        </authorList>
    </citation>
    <scope>NUCLEOTIDE SEQUENCE</scope>
</reference>